<proteinExistence type="predicted"/>
<dbReference type="Proteomes" id="UP001234178">
    <property type="component" value="Unassembled WGS sequence"/>
</dbReference>
<keyword evidence="3" id="KW-1185">Reference proteome</keyword>
<reference evidence="2 3" key="1">
    <citation type="journal article" date="2023" name="Nucleic Acids Res.">
        <title>The hologenome of Daphnia magna reveals possible DNA methylation and microbiome-mediated evolution of the host genome.</title>
        <authorList>
            <person name="Chaturvedi A."/>
            <person name="Li X."/>
            <person name="Dhandapani V."/>
            <person name="Marshall H."/>
            <person name="Kissane S."/>
            <person name="Cuenca-Cambronero M."/>
            <person name="Asole G."/>
            <person name="Calvet F."/>
            <person name="Ruiz-Romero M."/>
            <person name="Marangio P."/>
            <person name="Guigo R."/>
            <person name="Rago D."/>
            <person name="Mirbahai L."/>
            <person name="Eastwood N."/>
            <person name="Colbourne J.K."/>
            <person name="Zhou J."/>
            <person name="Mallon E."/>
            <person name="Orsini L."/>
        </authorList>
    </citation>
    <scope>NUCLEOTIDE SEQUENCE [LARGE SCALE GENOMIC DNA]</scope>
    <source>
        <strain evidence="2">LRV0_1</strain>
    </source>
</reference>
<feature type="region of interest" description="Disordered" evidence="1">
    <location>
        <begin position="1"/>
        <end position="23"/>
    </location>
</feature>
<name>A0ABQ9Z3U8_9CRUS</name>
<evidence type="ECO:0000313" key="2">
    <source>
        <dbReference type="EMBL" id="KAK4007505.1"/>
    </source>
</evidence>
<evidence type="ECO:0000313" key="3">
    <source>
        <dbReference type="Proteomes" id="UP001234178"/>
    </source>
</evidence>
<protein>
    <submittedName>
        <fullName evidence="2">Uncharacterized protein</fullName>
    </submittedName>
</protein>
<sequence>MFSREFSKNVLPNTTKKPKLDNGFLPLTTTTSLQSSEMAVESGGAVSSASITIHENQTHTCATTTLIDHQEFEKITVTENNFSKYNGSIQEGAARNTNYY</sequence>
<accession>A0ABQ9Z3U8</accession>
<evidence type="ECO:0000256" key="1">
    <source>
        <dbReference type="SAM" id="MobiDB-lite"/>
    </source>
</evidence>
<comment type="caution">
    <text evidence="2">The sequence shown here is derived from an EMBL/GenBank/DDBJ whole genome shotgun (WGS) entry which is preliminary data.</text>
</comment>
<gene>
    <name evidence="2" type="ORF">OUZ56_012660</name>
</gene>
<dbReference type="EMBL" id="JAOYFB010000002">
    <property type="protein sequence ID" value="KAK4007505.1"/>
    <property type="molecule type" value="Genomic_DNA"/>
</dbReference>
<organism evidence="2 3">
    <name type="scientific">Daphnia magna</name>
    <dbReference type="NCBI Taxonomy" id="35525"/>
    <lineage>
        <taxon>Eukaryota</taxon>
        <taxon>Metazoa</taxon>
        <taxon>Ecdysozoa</taxon>
        <taxon>Arthropoda</taxon>
        <taxon>Crustacea</taxon>
        <taxon>Branchiopoda</taxon>
        <taxon>Diplostraca</taxon>
        <taxon>Cladocera</taxon>
        <taxon>Anomopoda</taxon>
        <taxon>Daphniidae</taxon>
        <taxon>Daphnia</taxon>
    </lineage>
</organism>